<feature type="compositionally biased region" description="Polar residues" evidence="1">
    <location>
        <begin position="26"/>
        <end position="49"/>
    </location>
</feature>
<organism evidence="2 3">
    <name type="scientific">Reticulomyxa filosa</name>
    <dbReference type="NCBI Taxonomy" id="46433"/>
    <lineage>
        <taxon>Eukaryota</taxon>
        <taxon>Sar</taxon>
        <taxon>Rhizaria</taxon>
        <taxon>Retaria</taxon>
        <taxon>Foraminifera</taxon>
        <taxon>Monothalamids</taxon>
        <taxon>Reticulomyxidae</taxon>
        <taxon>Reticulomyxa</taxon>
    </lineage>
</organism>
<evidence type="ECO:0000256" key="1">
    <source>
        <dbReference type="SAM" id="MobiDB-lite"/>
    </source>
</evidence>
<feature type="region of interest" description="Disordered" evidence="1">
    <location>
        <begin position="18"/>
        <end position="111"/>
    </location>
</feature>
<feature type="compositionally biased region" description="Basic and acidic residues" evidence="1">
    <location>
        <begin position="85"/>
        <end position="111"/>
    </location>
</feature>
<accession>X6N8Q3</accession>
<comment type="caution">
    <text evidence="2">The sequence shown here is derived from an EMBL/GenBank/DDBJ whole genome shotgun (WGS) entry which is preliminary data.</text>
</comment>
<dbReference type="Proteomes" id="UP000023152">
    <property type="component" value="Unassembled WGS sequence"/>
</dbReference>
<dbReference type="AlphaFoldDB" id="X6N8Q3"/>
<evidence type="ECO:0000313" key="2">
    <source>
        <dbReference type="EMBL" id="ETO22675.1"/>
    </source>
</evidence>
<sequence length="111" mass="12729">MGLWECLYVMKEHLRALEKHKKNGKSETTTLPVSNANAENVNSDSTNHCHNWKSDDQENDTSLVQDKVCHSNAPGKKAAKKRKRPDSDDQKWEPSKKRVKKAEFPKKMIPT</sequence>
<name>X6N8Q3_RETFI</name>
<evidence type="ECO:0000313" key="3">
    <source>
        <dbReference type="Proteomes" id="UP000023152"/>
    </source>
</evidence>
<protein>
    <submittedName>
        <fullName evidence="2">Uncharacterized protein</fullName>
    </submittedName>
</protein>
<keyword evidence="3" id="KW-1185">Reference proteome</keyword>
<reference evidence="2 3" key="1">
    <citation type="journal article" date="2013" name="Curr. Biol.">
        <title>The Genome of the Foraminiferan Reticulomyxa filosa.</title>
        <authorList>
            <person name="Glockner G."/>
            <person name="Hulsmann N."/>
            <person name="Schleicher M."/>
            <person name="Noegel A.A."/>
            <person name="Eichinger L."/>
            <person name="Gallinger C."/>
            <person name="Pawlowski J."/>
            <person name="Sierra R."/>
            <person name="Euteneuer U."/>
            <person name="Pillet L."/>
            <person name="Moustafa A."/>
            <person name="Platzer M."/>
            <person name="Groth M."/>
            <person name="Szafranski K."/>
            <person name="Schliwa M."/>
        </authorList>
    </citation>
    <scope>NUCLEOTIDE SEQUENCE [LARGE SCALE GENOMIC DNA]</scope>
</reference>
<proteinExistence type="predicted"/>
<dbReference type="EMBL" id="ASPP01010554">
    <property type="protein sequence ID" value="ETO22675.1"/>
    <property type="molecule type" value="Genomic_DNA"/>
</dbReference>
<gene>
    <name evidence="2" type="ORF">RFI_14516</name>
</gene>